<dbReference type="EMBL" id="CM017692">
    <property type="protein sequence ID" value="TYH20551.1"/>
    <property type="molecule type" value="Genomic_DNA"/>
</dbReference>
<accession>A0A5D2GRB8</accession>
<feature type="compositionally biased region" description="Acidic residues" evidence="1">
    <location>
        <begin position="113"/>
        <end position="125"/>
    </location>
</feature>
<proteinExistence type="predicted"/>
<keyword evidence="3" id="KW-1185">Reference proteome</keyword>
<evidence type="ECO:0000313" key="2">
    <source>
        <dbReference type="EMBL" id="TYH20551.1"/>
    </source>
</evidence>
<dbReference type="AlphaFoldDB" id="A0A5D2GRB8"/>
<feature type="region of interest" description="Disordered" evidence="1">
    <location>
        <begin position="62"/>
        <end position="131"/>
    </location>
</feature>
<gene>
    <name evidence="2" type="ORF">ES288_A05G439100v1</name>
</gene>
<name>A0A5D2GRB8_GOSDA</name>
<sequence length="173" mass="19473">MAFWSTKFKRTSSGVSYVRGRISTPDTPKNWYRFDYLRFKKKKNSSLSLLSCSLLFGRPREAPSHRRTATEHDGRRRARAGFKPCFKASLKAEPSQPKSCERKGLPLLIRPDPDDEGEPSGDETTSDSSVRGVKSRWLAGEKAGRCAWGLNGCCILRKGLLLKNLKQVGYYLG</sequence>
<dbReference type="Proteomes" id="UP000323506">
    <property type="component" value="Chromosome A05"/>
</dbReference>
<evidence type="ECO:0000313" key="3">
    <source>
        <dbReference type="Proteomes" id="UP000323506"/>
    </source>
</evidence>
<feature type="compositionally biased region" description="Basic and acidic residues" evidence="1">
    <location>
        <begin position="62"/>
        <end position="74"/>
    </location>
</feature>
<reference evidence="2 3" key="1">
    <citation type="submission" date="2019-06" db="EMBL/GenBank/DDBJ databases">
        <title>WGS assembly of Gossypium darwinii.</title>
        <authorList>
            <person name="Chen Z.J."/>
            <person name="Sreedasyam A."/>
            <person name="Ando A."/>
            <person name="Song Q."/>
            <person name="De L."/>
            <person name="Hulse-Kemp A."/>
            <person name="Ding M."/>
            <person name="Ye W."/>
            <person name="Kirkbride R."/>
            <person name="Jenkins J."/>
            <person name="Plott C."/>
            <person name="Lovell J."/>
            <person name="Lin Y.-M."/>
            <person name="Vaughn R."/>
            <person name="Liu B."/>
            <person name="Li W."/>
            <person name="Simpson S."/>
            <person name="Scheffler B."/>
            <person name="Saski C."/>
            <person name="Grover C."/>
            <person name="Hu G."/>
            <person name="Conover J."/>
            <person name="Carlson J."/>
            <person name="Shu S."/>
            <person name="Boston L."/>
            <person name="Williams M."/>
            <person name="Peterson D."/>
            <person name="Mcgee K."/>
            <person name="Jones D."/>
            <person name="Wendel J."/>
            <person name="Stelly D."/>
            <person name="Grimwood J."/>
            <person name="Schmutz J."/>
        </authorList>
    </citation>
    <scope>NUCLEOTIDE SEQUENCE [LARGE SCALE GENOMIC DNA]</scope>
    <source>
        <strain evidence="2">1808015.09</strain>
    </source>
</reference>
<organism evidence="2 3">
    <name type="scientific">Gossypium darwinii</name>
    <name type="common">Darwin's cotton</name>
    <name type="synonym">Gossypium barbadense var. darwinii</name>
    <dbReference type="NCBI Taxonomy" id="34276"/>
    <lineage>
        <taxon>Eukaryota</taxon>
        <taxon>Viridiplantae</taxon>
        <taxon>Streptophyta</taxon>
        <taxon>Embryophyta</taxon>
        <taxon>Tracheophyta</taxon>
        <taxon>Spermatophyta</taxon>
        <taxon>Magnoliopsida</taxon>
        <taxon>eudicotyledons</taxon>
        <taxon>Gunneridae</taxon>
        <taxon>Pentapetalae</taxon>
        <taxon>rosids</taxon>
        <taxon>malvids</taxon>
        <taxon>Malvales</taxon>
        <taxon>Malvaceae</taxon>
        <taxon>Malvoideae</taxon>
        <taxon>Gossypium</taxon>
    </lineage>
</organism>
<evidence type="ECO:0000256" key="1">
    <source>
        <dbReference type="SAM" id="MobiDB-lite"/>
    </source>
</evidence>
<protein>
    <submittedName>
        <fullName evidence="2">Uncharacterized protein</fullName>
    </submittedName>
</protein>